<dbReference type="Proteomes" id="UP001150266">
    <property type="component" value="Unassembled WGS sequence"/>
</dbReference>
<organism evidence="3 4">
    <name type="scientific">Lentinula aciculospora</name>
    <dbReference type="NCBI Taxonomy" id="153920"/>
    <lineage>
        <taxon>Eukaryota</taxon>
        <taxon>Fungi</taxon>
        <taxon>Dikarya</taxon>
        <taxon>Basidiomycota</taxon>
        <taxon>Agaricomycotina</taxon>
        <taxon>Agaricomycetes</taxon>
        <taxon>Agaricomycetidae</taxon>
        <taxon>Agaricales</taxon>
        <taxon>Marasmiineae</taxon>
        <taxon>Omphalotaceae</taxon>
        <taxon>Lentinula</taxon>
    </lineage>
</organism>
<evidence type="ECO:0000256" key="1">
    <source>
        <dbReference type="ARBA" id="ARBA00007768"/>
    </source>
</evidence>
<dbReference type="AlphaFoldDB" id="A0A9W9DTH4"/>
<protein>
    <recommendedName>
        <fullName evidence="2">Copper homeostasis protein cutC homolog</fullName>
    </recommendedName>
</protein>
<reference evidence="3" key="1">
    <citation type="submission" date="2022-08" db="EMBL/GenBank/DDBJ databases">
        <title>A Global Phylogenomic Analysis of the Shiitake Genus Lentinula.</title>
        <authorList>
            <consortium name="DOE Joint Genome Institute"/>
            <person name="Sierra-Patev S."/>
            <person name="Min B."/>
            <person name="Naranjo-Ortiz M."/>
            <person name="Looney B."/>
            <person name="Konkel Z."/>
            <person name="Slot J.C."/>
            <person name="Sakamoto Y."/>
            <person name="Steenwyk J.L."/>
            <person name="Rokas A."/>
            <person name="Carro J."/>
            <person name="Camarero S."/>
            <person name="Ferreira P."/>
            <person name="Molpeceres G."/>
            <person name="Ruiz-Duenas F.J."/>
            <person name="Serrano A."/>
            <person name="Henrissat B."/>
            <person name="Drula E."/>
            <person name="Hughes K.W."/>
            <person name="Mata J.L."/>
            <person name="Ishikawa N.K."/>
            <person name="Vargas-Isla R."/>
            <person name="Ushijima S."/>
            <person name="Smith C.A."/>
            <person name="Ahrendt S."/>
            <person name="Andreopoulos W."/>
            <person name="He G."/>
            <person name="Labutti K."/>
            <person name="Lipzen A."/>
            <person name="Ng V."/>
            <person name="Riley R."/>
            <person name="Sandor L."/>
            <person name="Barry K."/>
            <person name="Martinez A.T."/>
            <person name="Xiao Y."/>
            <person name="Gibbons J.G."/>
            <person name="Terashima K."/>
            <person name="Grigoriev I.V."/>
            <person name="Hibbett D.S."/>
        </authorList>
    </citation>
    <scope>NUCLEOTIDE SEQUENCE</scope>
    <source>
        <strain evidence="3">JLM2183</strain>
    </source>
</reference>
<dbReference type="OrthoDB" id="7392499at2759"/>
<gene>
    <name evidence="3" type="ORF">J3R30DRAFT_1407492</name>
</gene>
<dbReference type="InterPro" id="IPR005627">
    <property type="entry name" value="CutC-like"/>
</dbReference>
<accession>A0A9W9DTH4</accession>
<dbReference type="Pfam" id="PF03932">
    <property type="entry name" value="CutC"/>
    <property type="match status" value="1"/>
</dbReference>
<comment type="similarity">
    <text evidence="1">Belongs to the CutC family.</text>
</comment>
<comment type="caution">
    <text evidence="3">The sequence shown here is derived from an EMBL/GenBank/DDBJ whole genome shotgun (WGS) entry which is preliminary data.</text>
</comment>
<evidence type="ECO:0000313" key="3">
    <source>
        <dbReference type="EMBL" id="KAJ4485790.1"/>
    </source>
</evidence>
<dbReference type="GO" id="GO:0005507">
    <property type="term" value="F:copper ion binding"/>
    <property type="evidence" value="ECO:0007669"/>
    <property type="project" value="TreeGrafter"/>
</dbReference>
<dbReference type="Gene3D" id="3.20.20.380">
    <property type="entry name" value="Copper homeostasis (CutC) domain"/>
    <property type="match status" value="1"/>
</dbReference>
<dbReference type="HAMAP" id="MF_00795">
    <property type="entry name" value="CutC"/>
    <property type="match status" value="1"/>
</dbReference>
<evidence type="ECO:0000256" key="2">
    <source>
        <dbReference type="ARBA" id="ARBA00019014"/>
    </source>
</evidence>
<name>A0A9W9DTH4_9AGAR</name>
<dbReference type="PANTHER" id="PTHR12598">
    <property type="entry name" value="COPPER HOMEOSTASIS PROTEIN CUTC"/>
    <property type="match status" value="1"/>
</dbReference>
<dbReference type="InterPro" id="IPR036822">
    <property type="entry name" value="CutC-like_dom_sf"/>
</dbReference>
<sequence length="270" mass="29254">MTHIVVEVCIDSVESAMNAIRGGANRLELCGNLGLGGGTTPSLGLLKTVYKAVESFKVPIMVMIRCRTGDFFYSESEMQVMLEDIRIFRECGVKGFVFGVLTGEGRVDVARTKRLVDASFPAQVCFHRAFDMTRDAMEAFNDIKKIGGISRILTSGQGFSVSQSLQVLASLLEMTGQTQDQLSSPIVMPGSGIDQDTIGHILVTLLPLGLAEIHLSAGSWVEGGMTFRKDGMRMGVGGKGDWGIWQTSENVVREVINQVESNRARGQATI</sequence>
<evidence type="ECO:0000313" key="4">
    <source>
        <dbReference type="Proteomes" id="UP001150266"/>
    </source>
</evidence>
<keyword evidence="4" id="KW-1185">Reference proteome</keyword>
<dbReference type="PANTHER" id="PTHR12598:SF0">
    <property type="entry name" value="COPPER HOMEOSTASIS PROTEIN CUTC HOMOLOG"/>
    <property type="match status" value="1"/>
</dbReference>
<dbReference type="EMBL" id="JAOTPV010000003">
    <property type="protein sequence ID" value="KAJ4485790.1"/>
    <property type="molecule type" value="Genomic_DNA"/>
</dbReference>
<dbReference type="SUPFAM" id="SSF110395">
    <property type="entry name" value="CutC-like"/>
    <property type="match status" value="1"/>
</dbReference>
<proteinExistence type="inferred from homology"/>